<comment type="caution">
    <text evidence="4">The sequence shown here is derived from an EMBL/GenBank/DDBJ whole genome shotgun (WGS) entry which is preliminary data.</text>
</comment>
<evidence type="ECO:0000256" key="1">
    <source>
        <dbReference type="PROSITE-ProRule" id="PRU00047"/>
    </source>
</evidence>
<dbReference type="GO" id="GO:0008270">
    <property type="term" value="F:zinc ion binding"/>
    <property type="evidence" value="ECO:0007669"/>
    <property type="project" value="UniProtKB-KW"/>
</dbReference>
<dbReference type="Gene3D" id="4.10.60.10">
    <property type="entry name" value="Zinc finger, CCHC-type"/>
    <property type="match status" value="1"/>
</dbReference>
<reference evidence="4" key="2">
    <citation type="submission" date="2020-11" db="EMBL/GenBank/DDBJ databases">
        <authorList>
            <person name="McCartney M.A."/>
            <person name="Auch B."/>
            <person name="Kono T."/>
            <person name="Mallez S."/>
            <person name="Becker A."/>
            <person name="Gohl D.M."/>
            <person name="Silverstein K.A.T."/>
            <person name="Koren S."/>
            <person name="Bechman K.B."/>
            <person name="Herman A."/>
            <person name="Abrahante J.E."/>
            <person name="Garbe J."/>
        </authorList>
    </citation>
    <scope>NUCLEOTIDE SEQUENCE</scope>
    <source>
        <strain evidence="4">Duluth1</strain>
        <tissue evidence="4">Whole animal</tissue>
    </source>
</reference>
<name>A0A9D4LPK2_DREPO</name>
<dbReference type="AlphaFoldDB" id="A0A9D4LPK2"/>
<dbReference type="SMART" id="SM00343">
    <property type="entry name" value="ZnF_C2HC"/>
    <property type="match status" value="1"/>
</dbReference>
<keyword evidence="1" id="KW-0862">Zinc</keyword>
<keyword evidence="1" id="KW-0479">Metal-binding</keyword>
<accession>A0A9D4LPK2</accession>
<dbReference type="SUPFAM" id="SSF57756">
    <property type="entry name" value="Retrovirus zinc finger-like domains"/>
    <property type="match status" value="1"/>
</dbReference>
<dbReference type="Pfam" id="PF00098">
    <property type="entry name" value="zf-CCHC"/>
    <property type="match status" value="1"/>
</dbReference>
<feature type="region of interest" description="Disordered" evidence="2">
    <location>
        <begin position="58"/>
        <end position="77"/>
    </location>
</feature>
<gene>
    <name evidence="4" type="ORF">DPMN_025597</name>
</gene>
<evidence type="ECO:0000256" key="2">
    <source>
        <dbReference type="SAM" id="MobiDB-lite"/>
    </source>
</evidence>
<proteinExistence type="predicted"/>
<dbReference type="EMBL" id="JAIWYP010000002">
    <property type="protein sequence ID" value="KAH3862627.1"/>
    <property type="molecule type" value="Genomic_DNA"/>
</dbReference>
<evidence type="ECO:0000313" key="4">
    <source>
        <dbReference type="EMBL" id="KAH3862627.1"/>
    </source>
</evidence>
<dbReference type="PROSITE" id="PS50158">
    <property type="entry name" value="ZF_CCHC"/>
    <property type="match status" value="1"/>
</dbReference>
<keyword evidence="5" id="KW-1185">Reference proteome</keyword>
<evidence type="ECO:0000259" key="3">
    <source>
        <dbReference type="PROSITE" id="PS50158"/>
    </source>
</evidence>
<keyword evidence="1" id="KW-0863">Zinc-finger</keyword>
<feature type="domain" description="CCHC-type" evidence="3">
    <location>
        <begin position="28"/>
        <end position="41"/>
    </location>
</feature>
<dbReference type="InterPro" id="IPR036875">
    <property type="entry name" value="Znf_CCHC_sf"/>
</dbReference>
<reference evidence="4" key="1">
    <citation type="journal article" date="2019" name="bioRxiv">
        <title>The Genome of the Zebra Mussel, Dreissena polymorpha: A Resource for Invasive Species Research.</title>
        <authorList>
            <person name="McCartney M.A."/>
            <person name="Auch B."/>
            <person name="Kono T."/>
            <person name="Mallez S."/>
            <person name="Zhang Y."/>
            <person name="Obille A."/>
            <person name="Becker A."/>
            <person name="Abrahante J.E."/>
            <person name="Garbe J."/>
            <person name="Badalamenti J.P."/>
            <person name="Herman A."/>
            <person name="Mangelson H."/>
            <person name="Liachko I."/>
            <person name="Sullivan S."/>
            <person name="Sone E.D."/>
            <person name="Koren S."/>
            <person name="Silverstein K.A.T."/>
            <person name="Beckman K.B."/>
            <person name="Gohl D.M."/>
        </authorList>
    </citation>
    <scope>NUCLEOTIDE SEQUENCE</scope>
    <source>
        <strain evidence="4">Duluth1</strain>
        <tissue evidence="4">Whole animal</tissue>
    </source>
</reference>
<evidence type="ECO:0000313" key="5">
    <source>
        <dbReference type="Proteomes" id="UP000828390"/>
    </source>
</evidence>
<dbReference type="Proteomes" id="UP000828390">
    <property type="component" value="Unassembled WGS sequence"/>
</dbReference>
<protein>
    <recommendedName>
        <fullName evidence="3">CCHC-type domain-containing protein</fullName>
    </recommendedName>
</protein>
<dbReference type="GO" id="GO:0003676">
    <property type="term" value="F:nucleic acid binding"/>
    <property type="evidence" value="ECO:0007669"/>
    <property type="project" value="InterPro"/>
</dbReference>
<dbReference type="InterPro" id="IPR001878">
    <property type="entry name" value="Znf_CCHC"/>
</dbReference>
<organism evidence="4 5">
    <name type="scientific">Dreissena polymorpha</name>
    <name type="common">Zebra mussel</name>
    <name type="synonym">Mytilus polymorpha</name>
    <dbReference type="NCBI Taxonomy" id="45954"/>
    <lineage>
        <taxon>Eukaryota</taxon>
        <taxon>Metazoa</taxon>
        <taxon>Spiralia</taxon>
        <taxon>Lophotrochozoa</taxon>
        <taxon>Mollusca</taxon>
        <taxon>Bivalvia</taxon>
        <taxon>Autobranchia</taxon>
        <taxon>Heteroconchia</taxon>
        <taxon>Euheterodonta</taxon>
        <taxon>Imparidentia</taxon>
        <taxon>Neoheterodontei</taxon>
        <taxon>Myida</taxon>
        <taxon>Dreissenoidea</taxon>
        <taxon>Dreissenidae</taxon>
        <taxon>Dreissena</taxon>
    </lineage>
</organism>
<sequence>MQQILKRLESLEAQKSERRPWLKREVECFKCHEKGHYARECTATKQGSPNVKTELRKTADNHLNEQGPALAAKGRSH</sequence>